<protein>
    <submittedName>
        <fullName evidence="2">Uncharacterized protein</fullName>
    </submittedName>
</protein>
<dbReference type="AlphaFoldDB" id="A0A3P7I6W9"/>
<proteinExistence type="predicted"/>
<gene>
    <name evidence="2" type="ORF">SVUK_LOCUS3588</name>
</gene>
<reference evidence="2 3" key="1">
    <citation type="submission" date="2018-11" db="EMBL/GenBank/DDBJ databases">
        <authorList>
            <consortium name="Pathogen Informatics"/>
        </authorList>
    </citation>
    <scope>NUCLEOTIDE SEQUENCE [LARGE SCALE GENOMIC DNA]</scope>
</reference>
<sequence length="76" mass="8752">MRMQSKQRHRELAGLSAGHTLGSMIPCTRHAITIRANTLLFSHIDSRGKADEEAMERSRYQRHHTRRCSEVDHGQV</sequence>
<feature type="region of interest" description="Disordered" evidence="1">
    <location>
        <begin position="55"/>
        <end position="76"/>
    </location>
</feature>
<feature type="compositionally biased region" description="Basic and acidic residues" evidence="1">
    <location>
        <begin position="67"/>
        <end position="76"/>
    </location>
</feature>
<keyword evidence="3" id="KW-1185">Reference proteome</keyword>
<name>A0A3P7I6W9_STRVU</name>
<evidence type="ECO:0000256" key="1">
    <source>
        <dbReference type="SAM" id="MobiDB-lite"/>
    </source>
</evidence>
<organism evidence="2 3">
    <name type="scientific">Strongylus vulgaris</name>
    <name type="common">Blood worm</name>
    <dbReference type="NCBI Taxonomy" id="40348"/>
    <lineage>
        <taxon>Eukaryota</taxon>
        <taxon>Metazoa</taxon>
        <taxon>Ecdysozoa</taxon>
        <taxon>Nematoda</taxon>
        <taxon>Chromadorea</taxon>
        <taxon>Rhabditida</taxon>
        <taxon>Rhabditina</taxon>
        <taxon>Rhabditomorpha</taxon>
        <taxon>Strongyloidea</taxon>
        <taxon>Strongylidae</taxon>
        <taxon>Strongylus</taxon>
    </lineage>
</organism>
<evidence type="ECO:0000313" key="3">
    <source>
        <dbReference type="Proteomes" id="UP000270094"/>
    </source>
</evidence>
<evidence type="ECO:0000313" key="2">
    <source>
        <dbReference type="EMBL" id="VDM68590.1"/>
    </source>
</evidence>
<accession>A0A3P7I6W9</accession>
<dbReference type="EMBL" id="UYYB01009331">
    <property type="protein sequence ID" value="VDM68590.1"/>
    <property type="molecule type" value="Genomic_DNA"/>
</dbReference>
<dbReference type="Proteomes" id="UP000270094">
    <property type="component" value="Unassembled WGS sequence"/>
</dbReference>